<sequence length="224" mass="25281">MQSRNTKRVKSCPDTIMLFDDNFLKLGCTKVNQQLDKRIKTRQRCLAREKLKLIEKYRKDLKKKKPCIQRYNSTVLCFPQDTCGLNVRLKDQTDLAEFSSLGDDNHDTDPHPFTSGQCKVQSDEVEDPLIGDHETQESEGGETDLLKHLLGCDKNPGTFVSIVITIVAIISIFSITVSVFRSGSKPQNLNCVSRSEDNVNIVCTATKIFPEAVCLFTIDRNAHK</sequence>
<dbReference type="Proteomes" id="UP001233172">
    <property type="component" value="Unassembled WGS sequence"/>
</dbReference>
<organism evidence="2 3">
    <name type="scientific">Biomphalaria pfeifferi</name>
    <name type="common">Bloodfluke planorb</name>
    <name type="synonym">Freshwater snail</name>
    <dbReference type="NCBI Taxonomy" id="112525"/>
    <lineage>
        <taxon>Eukaryota</taxon>
        <taxon>Metazoa</taxon>
        <taxon>Spiralia</taxon>
        <taxon>Lophotrochozoa</taxon>
        <taxon>Mollusca</taxon>
        <taxon>Gastropoda</taxon>
        <taxon>Heterobranchia</taxon>
        <taxon>Euthyneura</taxon>
        <taxon>Panpulmonata</taxon>
        <taxon>Hygrophila</taxon>
        <taxon>Lymnaeoidea</taxon>
        <taxon>Planorbidae</taxon>
        <taxon>Biomphalaria</taxon>
    </lineage>
</organism>
<evidence type="ECO:0000313" key="2">
    <source>
        <dbReference type="EMBL" id="KAK0069122.1"/>
    </source>
</evidence>
<feature type="transmembrane region" description="Helical" evidence="1">
    <location>
        <begin position="159"/>
        <end position="180"/>
    </location>
</feature>
<reference evidence="2" key="1">
    <citation type="journal article" date="2023" name="PLoS Negl. Trop. Dis.">
        <title>A genome sequence for Biomphalaria pfeifferi, the major vector snail for the human-infecting parasite Schistosoma mansoni.</title>
        <authorList>
            <person name="Bu L."/>
            <person name="Lu L."/>
            <person name="Laidemitt M.R."/>
            <person name="Zhang S.M."/>
            <person name="Mutuku M."/>
            <person name="Mkoji G."/>
            <person name="Steinauer M."/>
            <person name="Loker E.S."/>
        </authorList>
    </citation>
    <scope>NUCLEOTIDE SEQUENCE</scope>
    <source>
        <strain evidence="2">KasaAsao</strain>
    </source>
</reference>
<keyword evidence="3" id="KW-1185">Reference proteome</keyword>
<comment type="caution">
    <text evidence="2">The sequence shown here is derived from an EMBL/GenBank/DDBJ whole genome shotgun (WGS) entry which is preliminary data.</text>
</comment>
<name>A0AAD8FL85_BIOPF</name>
<keyword evidence="1" id="KW-0472">Membrane</keyword>
<protein>
    <submittedName>
        <fullName evidence="2">Strain i4 polymorphic transmembrane cluster 2 transmembrane protein 3 (PTC2-3)</fullName>
    </submittedName>
</protein>
<dbReference type="EMBL" id="JASAOG010000003">
    <property type="protein sequence ID" value="KAK0069122.1"/>
    <property type="molecule type" value="Genomic_DNA"/>
</dbReference>
<reference evidence="2" key="2">
    <citation type="submission" date="2023-04" db="EMBL/GenBank/DDBJ databases">
        <authorList>
            <person name="Bu L."/>
            <person name="Lu L."/>
            <person name="Laidemitt M.R."/>
            <person name="Zhang S.M."/>
            <person name="Mutuku M."/>
            <person name="Mkoji G."/>
            <person name="Steinauer M."/>
            <person name="Loker E.S."/>
        </authorList>
    </citation>
    <scope>NUCLEOTIDE SEQUENCE</scope>
    <source>
        <strain evidence="2">KasaAsao</strain>
        <tissue evidence="2">Whole Snail</tissue>
    </source>
</reference>
<dbReference type="AlphaFoldDB" id="A0AAD8FL85"/>
<evidence type="ECO:0000256" key="1">
    <source>
        <dbReference type="SAM" id="Phobius"/>
    </source>
</evidence>
<keyword evidence="1" id="KW-1133">Transmembrane helix</keyword>
<evidence type="ECO:0000313" key="3">
    <source>
        <dbReference type="Proteomes" id="UP001233172"/>
    </source>
</evidence>
<keyword evidence="1 2" id="KW-0812">Transmembrane</keyword>
<feature type="non-terminal residue" evidence="2">
    <location>
        <position position="1"/>
    </location>
</feature>
<proteinExistence type="predicted"/>
<gene>
    <name evidence="2" type="ORF">Bpfe_001304</name>
</gene>
<accession>A0AAD8FL85</accession>